<evidence type="ECO:0000256" key="1">
    <source>
        <dbReference type="ARBA" id="ARBA00022723"/>
    </source>
</evidence>
<feature type="domain" description="4Fe-4S ferredoxin-type" evidence="4">
    <location>
        <begin position="338"/>
        <end position="367"/>
    </location>
</feature>
<dbReference type="GO" id="GO:0046872">
    <property type="term" value="F:metal ion binding"/>
    <property type="evidence" value="ECO:0007669"/>
    <property type="project" value="UniProtKB-KW"/>
</dbReference>
<dbReference type="Pfam" id="PF00248">
    <property type="entry name" value="Aldo_ket_red"/>
    <property type="match status" value="1"/>
</dbReference>
<accession>A0A7X2P716</accession>
<dbReference type="PROSITE" id="PS00198">
    <property type="entry name" value="4FE4S_FER_1"/>
    <property type="match status" value="1"/>
</dbReference>
<evidence type="ECO:0000313" key="6">
    <source>
        <dbReference type="Proteomes" id="UP000466864"/>
    </source>
</evidence>
<dbReference type="RefSeq" id="WP_154457229.1">
    <property type="nucleotide sequence ID" value="NZ_VUMV01000002.1"/>
</dbReference>
<dbReference type="PRINTS" id="PR00069">
    <property type="entry name" value="ALDKETRDTASE"/>
</dbReference>
<protein>
    <submittedName>
        <fullName evidence="5">Aldo/keto reductase</fullName>
    </submittedName>
</protein>
<evidence type="ECO:0000256" key="3">
    <source>
        <dbReference type="ARBA" id="ARBA00023014"/>
    </source>
</evidence>
<dbReference type="InterPro" id="IPR036812">
    <property type="entry name" value="NAD(P)_OxRdtase_dom_sf"/>
</dbReference>
<dbReference type="CDD" id="cd19096">
    <property type="entry name" value="AKR_Fe-S_oxidoreductase"/>
    <property type="match status" value="1"/>
</dbReference>
<dbReference type="InterPro" id="IPR020471">
    <property type="entry name" value="AKR"/>
</dbReference>
<dbReference type="PROSITE" id="PS51379">
    <property type="entry name" value="4FE4S_FER_2"/>
    <property type="match status" value="1"/>
</dbReference>
<dbReference type="SUPFAM" id="SSF54862">
    <property type="entry name" value="4Fe-4S ferredoxins"/>
    <property type="match status" value="1"/>
</dbReference>
<sequence>MQYRKNRYGEPISVLGFGCMRFTRKGTGIDLEEAEREILHAVELGVNYFDTAYVYPGSEAALGKILSRNPIRDKINIATKLPQYLVKTRAAIDRYFNEELSRLQTDHVDYYLMHMLTDLSEWERLKKLGIEEWITRKKESGQIRNIGFSFHGNTEMFLKILNAYDWDFCQIQYNYMDENTQAGRTGLQAAAARGIPVIIMEPLRGGRLIQMLPEKARKAVAADPGKRSAAELGLSWLWNQPEVTCVLSGMNSMEMVEENCRIASRVHPGALSEQDLRLIGQIRDFINEKLRVNCTGCRYCMPCPQGVDIPGAFRCYNAMYMESKSAGRHEYFQTVALRREPAFPSQCIGCGKCEKHCPQQIPIRQELKNAGKALLPPYYRAAVAIARKFTV</sequence>
<comment type="caution">
    <text evidence="5">The sequence shown here is derived from an EMBL/GenBank/DDBJ whole genome shotgun (WGS) entry which is preliminary data.</text>
</comment>
<evidence type="ECO:0000313" key="5">
    <source>
        <dbReference type="EMBL" id="MST81422.1"/>
    </source>
</evidence>
<dbReference type="GO" id="GO:0016491">
    <property type="term" value="F:oxidoreductase activity"/>
    <property type="evidence" value="ECO:0007669"/>
    <property type="project" value="InterPro"/>
</dbReference>
<reference evidence="5 6" key="1">
    <citation type="submission" date="2019-08" db="EMBL/GenBank/DDBJ databases">
        <title>In-depth cultivation of the pig gut microbiome towards novel bacterial diversity and tailored functional studies.</title>
        <authorList>
            <person name="Wylensek D."/>
            <person name="Hitch T.C.A."/>
            <person name="Clavel T."/>
        </authorList>
    </citation>
    <scope>NUCLEOTIDE SEQUENCE [LARGE SCALE GENOMIC DNA]</scope>
    <source>
        <strain evidence="5 6">Oil+RF-744-WCA-WT-13</strain>
    </source>
</reference>
<keyword evidence="6" id="KW-1185">Reference proteome</keyword>
<keyword evidence="2" id="KW-0408">Iron</keyword>
<name>A0A7X2P716_9FIRM</name>
<evidence type="ECO:0000259" key="4">
    <source>
        <dbReference type="PROSITE" id="PS51379"/>
    </source>
</evidence>
<dbReference type="PANTHER" id="PTHR43312:SF2">
    <property type="entry name" value="OXIDOREDUCTASE"/>
    <property type="match status" value="1"/>
</dbReference>
<dbReference type="Gene3D" id="3.20.20.100">
    <property type="entry name" value="NADP-dependent oxidoreductase domain"/>
    <property type="match status" value="1"/>
</dbReference>
<dbReference type="Pfam" id="PF13187">
    <property type="entry name" value="Fer4_9"/>
    <property type="match status" value="1"/>
</dbReference>
<dbReference type="GO" id="GO:0051536">
    <property type="term" value="F:iron-sulfur cluster binding"/>
    <property type="evidence" value="ECO:0007669"/>
    <property type="project" value="UniProtKB-KW"/>
</dbReference>
<keyword evidence="3" id="KW-0411">Iron-sulfur</keyword>
<dbReference type="EMBL" id="VUMV01000002">
    <property type="protein sequence ID" value="MST81422.1"/>
    <property type="molecule type" value="Genomic_DNA"/>
</dbReference>
<keyword evidence="1" id="KW-0479">Metal-binding</keyword>
<dbReference type="InterPro" id="IPR023210">
    <property type="entry name" value="NADP_OxRdtase_dom"/>
</dbReference>
<organism evidence="5 6">
    <name type="scientific">Bilifractor porci</name>
    <dbReference type="NCBI Taxonomy" id="2606636"/>
    <lineage>
        <taxon>Bacteria</taxon>
        <taxon>Bacillati</taxon>
        <taxon>Bacillota</taxon>
        <taxon>Clostridia</taxon>
        <taxon>Lachnospirales</taxon>
        <taxon>Lachnospiraceae</taxon>
        <taxon>Bilifractor</taxon>
    </lineage>
</organism>
<dbReference type="InterPro" id="IPR017896">
    <property type="entry name" value="4Fe4S_Fe-S-bd"/>
</dbReference>
<dbReference type="InterPro" id="IPR017900">
    <property type="entry name" value="4Fe4S_Fe_S_CS"/>
</dbReference>
<proteinExistence type="predicted"/>
<dbReference type="Proteomes" id="UP000466864">
    <property type="component" value="Unassembled WGS sequence"/>
</dbReference>
<dbReference type="PANTHER" id="PTHR43312">
    <property type="entry name" value="D-THREO-ALDOSE 1-DEHYDROGENASE"/>
    <property type="match status" value="1"/>
</dbReference>
<dbReference type="AlphaFoldDB" id="A0A7X2P716"/>
<dbReference type="SUPFAM" id="SSF51430">
    <property type="entry name" value="NAD(P)-linked oxidoreductase"/>
    <property type="match status" value="1"/>
</dbReference>
<evidence type="ECO:0000256" key="2">
    <source>
        <dbReference type="ARBA" id="ARBA00023004"/>
    </source>
</evidence>
<dbReference type="InterPro" id="IPR053135">
    <property type="entry name" value="AKR2_Oxidoreductase"/>
</dbReference>
<gene>
    <name evidence="5" type="ORF">FYJ60_03695</name>
</gene>